<dbReference type="STRING" id="3076.A0A2P6TGL2"/>
<accession>A0A2P6TGL2</accession>
<dbReference type="SMART" id="SM00198">
    <property type="entry name" value="SCP"/>
    <property type="match status" value="1"/>
</dbReference>
<keyword evidence="4" id="KW-1185">Reference proteome</keyword>
<dbReference type="EMBL" id="LHPG02000017">
    <property type="protein sequence ID" value="PRW33240.1"/>
    <property type="molecule type" value="Genomic_DNA"/>
</dbReference>
<feature type="domain" description="SCP" evidence="2">
    <location>
        <begin position="32"/>
        <end position="169"/>
    </location>
</feature>
<dbReference type="OrthoDB" id="515390at2759"/>
<dbReference type="InterPro" id="IPR014044">
    <property type="entry name" value="CAP_dom"/>
</dbReference>
<gene>
    <name evidence="3" type="ORF">C2E21_7864</name>
</gene>
<protein>
    <submittedName>
        <fullName evidence="3">Pry1p</fullName>
    </submittedName>
</protein>
<proteinExistence type="predicted"/>
<evidence type="ECO:0000313" key="4">
    <source>
        <dbReference type="Proteomes" id="UP000239899"/>
    </source>
</evidence>
<dbReference type="PANTHER" id="PTHR10334">
    <property type="entry name" value="CYSTEINE-RICH SECRETORY PROTEIN-RELATED"/>
    <property type="match status" value="1"/>
</dbReference>
<feature type="compositionally biased region" description="Basic residues" evidence="1">
    <location>
        <begin position="17"/>
        <end position="26"/>
    </location>
</feature>
<dbReference type="SUPFAM" id="SSF55797">
    <property type="entry name" value="PR-1-like"/>
    <property type="match status" value="1"/>
</dbReference>
<dbReference type="InterPro" id="IPR001283">
    <property type="entry name" value="CRISP-related"/>
</dbReference>
<reference evidence="3 4" key="1">
    <citation type="journal article" date="2018" name="Plant J.">
        <title>Genome sequences of Chlorella sorokiniana UTEX 1602 and Micractinium conductrix SAG 241.80: implications to maltose excretion by a green alga.</title>
        <authorList>
            <person name="Arriola M.B."/>
            <person name="Velmurugan N."/>
            <person name="Zhang Y."/>
            <person name="Plunkett M.H."/>
            <person name="Hondzo H."/>
            <person name="Barney B.M."/>
        </authorList>
    </citation>
    <scope>NUCLEOTIDE SEQUENCE [LARGE SCALE GENOMIC DNA]</scope>
    <source>
        <strain evidence="4">UTEX 1602</strain>
    </source>
</reference>
<dbReference type="AlphaFoldDB" id="A0A2P6TGL2"/>
<organism evidence="3 4">
    <name type="scientific">Chlorella sorokiniana</name>
    <name type="common">Freshwater green alga</name>
    <dbReference type="NCBI Taxonomy" id="3076"/>
    <lineage>
        <taxon>Eukaryota</taxon>
        <taxon>Viridiplantae</taxon>
        <taxon>Chlorophyta</taxon>
        <taxon>core chlorophytes</taxon>
        <taxon>Trebouxiophyceae</taxon>
        <taxon>Chlorellales</taxon>
        <taxon>Chlorellaceae</taxon>
        <taxon>Chlorella clade</taxon>
        <taxon>Chlorella</taxon>
    </lineage>
</organism>
<dbReference type="Proteomes" id="UP000239899">
    <property type="component" value="Unassembled WGS sequence"/>
</dbReference>
<name>A0A2P6TGL2_CHLSO</name>
<evidence type="ECO:0000259" key="2">
    <source>
        <dbReference type="SMART" id="SM00198"/>
    </source>
</evidence>
<evidence type="ECO:0000256" key="1">
    <source>
        <dbReference type="SAM" id="MobiDB-lite"/>
    </source>
</evidence>
<evidence type="ECO:0000313" key="3">
    <source>
        <dbReference type="EMBL" id="PRW33240.1"/>
    </source>
</evidence>
<dbReference type="Gene3D" id="3.40.33.10">
    <property type="entry name" value="CAP"/>
    <property type="match status" value="1"/>
</dbReference>
<comment type="caution">
    <text evidence="3">The sequence shown here is derived from an EMBL/GenBank/DDBJ whole genome shotgun (WGS) entry which is preliminary data.</text>
</comment>
<dbReference type="Pfam" id="PF00188">
    <property type="entry name" value="CAP"/>
    <property type="match status" value="1"/>
</dbReference>
<dbReference type="InterPro" id="IPR034113">
    <property type="entry name" value="SCP_GAPR1-like"/>
</dbReference>
<dbReference type="PRINTS" id="PR00837">
    <property type="entry name" value="V5TPXLIKE"/>
</dbReference>
<dbReference type="CDD" id="cd05382">
    <property type="entry name" value="CAP_GAPR1-like"/>
    <property type="match status" value="1"/>
</dbReference>
<feature type="region of interest" description="Disordered" evidence="1">
    <location>
        <begin position="1"/>
        <end position="38"/>
    </location>
</feature>
<dbReference type="InterPro" id="IPR035940">
    <property type="entry name" value="CAP_sf"/>
</dbReference>
<sequence length="344" mass="36073">MRDHQAERPGSSCPSRGSRHLGKHRAAPSCPNPTTGVLARHNSKRALHTDTPALTWNATLVATAEAQAKLCVWDYATSVREGENLFAVGGSPADACSSAVDSWYVEVADYDFASPGSNAGIAQHFTQVVWRASTQVGCAMARCTSGSPFPAATWTLAVCHYSPPGNAAASRAANVGPLASAISVAGLSYTLVRGNFMATGFPSHSTKVVERGKLTSLGAGYSCNPLLPLAKPQACASSKYRTLFSFNATGILRVAAADIRRNSQVQLMLKATGHVRVTIRGSVVADLSVAGATSLVTKTAKVTLPAGDAPIRIEWMQASGTSRLQLLWKTDAALVWAAPRLVVA</sequence>